<feature type="compositionally biased region" description="Basic and acidic residues" evidence="1">
    <location>
        <begin position="19"/>
        <end position="28"/>
    </location>
</feature>
<feature type="transmembrane region" description="Helical" evidence="2">
    <location>
        <begin position="126"/>
        <end position="145"/>
    </location>
</feature>
<gene>
    <name evidence="3" type="ORF">GLX25_17995</name>
</gene>
<feature type="transmembrane region" description="Helical" evidence="2">
    <location>
        <begin position="50"/>
        <end position="70"/>
    </location>
</feature>
<keyword evidence="2" id="KW-1133">Transmembrane helix</keyword>
<comment type="caution">
    <text evidence="3">The sequence shown here is derived from an EMBL/GenBank/DDBJ whole genome shotgun (WGS) entry which is preliminary data.</text>
</comment>
<organism evidence="3 4">
    <name type="scientific">Agromyces luteolus</name>
    <dbReference type="NCBI Taxonomy" id="88373"/>
    <lineage>
        <taxon>Bacteria</taxon>
        <taxon>Bacillati</taxon>
        <taxon>Actinomycetota</taxon>
        <taxon>Actinomycetes</taxon>
        <taxon>Micrococcales</taxon>
        <taxon>Microbacteriaceae</taxon>
        <taxon>Agromyces</taxon>
    </lineage>
</organism>
<proteinExistence type="predicted"/>
<evidence type="ECO:0000256" key="2">
    <source>
        <dbReference type="SAM" id="Phobius"/>
    </source>
</evidence>
<protein>
    <submittedName>
        <fullName evidence="3">Uncharacterized protein</fullName>
    </submittedName>
</protein>
<feature type="transmembrane region" description="Helical" evidence="2">
    <location>
        <begin position="182"/>
        <end position="200"/>
    </location>
</feature>
<evidence type="ECO:0000313" key="3">
    <source>
        <dbReference type="EMBL" id="MUN08999.1"/>
    </source>
</evidence>
<feature type="region of interest" description="Disordered" evidence="1">
    <location>
        <begin position="1"/>
        <end position="39"/>
    </location>
</feature>
<feature type="transmembrane region" description="Helical" evidence="2">
    <location>
        <begin position="157"/>
        <end position="175"/>
    </location>
</feature>
<dbReference type="EMBL" id="WODA01000026">
    <property type="protein sequence ID" value="MUN08999.1"/>
    <property type="molecule type" value="Genomic_DNA"/>
</dbReference>
<dbReference type="OrthoDB" id="5007314at2"/>
<keyword evidence="2" id="KW-0472">Membrane</keyword>
<evidence type="ECO:0000313" key="4">
    <source>
        <dbReference type="Proteomes" id="UP000480122"/>
    </source>
</evidence>
<dbReference type="Proteomes" id="UP000480122">
    <property type="component" value="Unassembled WGS sequence"/>
</dbReference>
<keyword evidence="4" id="KW-1185">Reference proteome</keyword>
<sequence>MRAPRPRPQGGTTITNARDTTDTTERTVPDSTTPHHVGDALRRTPPWIHVAMAVVVAVTVAVVLTQPWFAPTDLVRDSQAVAAKHGDASPAYGLVSNLGIVVLVLAAGTLVAALALVPRGAASRRLLAWGLALSLVFALDDLLLLHETAAFGPGSGTVLAAAYAVGFLAFALRFLDAVVERFDPALLAIVFVGLGASAMVDVLVDPATRLSVIVEDGAKLLGVLAWSAFVMRAAILALSADRAAADGAAGHRP</sequence>
<dbReference type="RefSeq" id="WP_155844012.1">
    <property type="nucleotide sequence ID" value="NZ_BAAAIA010000013.1"/>
</dbReference>
<feature type="transmembrane region" description="Helical" evidence="2">
    <location>
        <begin position="90"/>
        <end position="114"/>
    </location>
</feature>
<dbReference type="AlphaFoldDB" id="A0A7C9LYU1"/>
<evidence type="ECO:0000256" key="1">
    <source>
        <dbReference type="SAM" id="MobiDB-lite"/>
    </source>
</evidence>
<keyword evidence="2" id="KW-0812">Transmembrane</keyword>
<accession>A0A7C9LYU1</accession>
<feature type="transmembrane region" description="Helical" evidence="2">
    <location>
        <begin position="220"/>
        <end position="238"/>
    </location>
</feature>
<reference evidence="3 4" key="1">
    <citation type="submission" date="2019-11" db="EMBL/GenBank/DDBJ databases">
        <title>Agromyces kandeliae sp. nov., isolated from mangrove soil.</title>
        <authorList>
            <person name="Wang R."/>
        </authorList>
    </citation>
    <scope>NUCLEOTIDE SEQUENCE [LARGE SCALE GENOMIC DNA]</scope>
    <source>
        <strain evidence="3 4">JCM 11431</strain>
    </source>
</reference>
<name>A0A7C9LYU1_9MICO</name>